<evidence type="ECO:0000259" key="1">
    <source>
        <dbReference type="PROSITE" id="PS51782"/>
    </source>
</evidence>
<dbReference type="OrthoDB" id="5985073at2759"/>
<dbReference type="Gene3D" id="3.10.350.10">
    <property type="entry name" value="LysM domain"/>
    <property type="match status" value="1"/>
</dbReference>
<dbReference type="Proteomes" id="UP000219338">
    <property type="component" value="Unassembled WGS sequence"/>
</dbReference>
<protein>
    <recommendedName>
        <fullName evidence="1">LysM domain-containing protein</fullName>
    </recommendedName>
</protein>
<evidence type="ECO:0000313" key="3">
    <source>
        <dbReference type="Proteomes" id="UP000219338"/>
    </source>
</evidence>
<organism evidence="2 3">
    <name type="scientific">Armillaria ostoyae</name>
    <name type="common">Armillaria root rot fungus</name>
    <dbReference type="NCBI Taxonomy" id="47428"/>
    <lineage>
        <taxon>Eukaryota</taxon>
        <taxon>Fungi</taxon>
        <taxon>Dikarya</taxon>
        <taxon>Basidiomycota</taxon>
        <taxon>Agaricomycotina</taxon>
        <taxon>Agaricomycetes</taxon>
        <taxon>Agaricomycetidae</taxon>
        <taxon>Agaricales</taxon>
        <taxon>Marasmiineae</taxon>
        <taxon>Physalacriaceae</taxon>
        <taxon>Armillaria</taxon>
    </lineage>
</organism>
<dbReference type="InterPro" id="IPR018392">
    <property type="entry name" value="LysM"/>
</dbReference>
<dbReference type="InterPro" id="IPR036779">
    <property type="entry name" value="LysM_dom_sf"/>
</dbReference>
<dbReference type="PROSITE" id="PS51782">
    <property type="entry name" value="LYSM"/>
    <property type="match status" value="1"/>
</dbReference>
<accession>A0A284S613</accession>
<dbReference type="Pfam" id="PF01476">
    <property type="entry name" value="LysM"/>
    <property type="match status" value="1"/>
</dbReference>
<feature type="domain" description="LysM" evidence="1">
    <location>
        <begin position="162"/>
        <end position="206"/>
    </location>
</feature>
<name>A0A284S613_ARMOS</name>
<proteinExistence type="predicted"/>
<dbReference type="EMBL" id="FUEG01000035">
    <property type="protein sequence ID" value="SJL16435.1"/>
    <property type="molecule type" value="Genomic_DNA"/>
</dbReference>
<gene>
    <name evidence="2" type="ORF">ARMOST_19959</name>
</gene>
<keyword evidence="3" id="KW-1185">Reference proteome</keyword>
<dbReference type="AlphaFoldDB" id="A0A284S613"/>
<sequence length="209" mass="22979">MFERHFPEGAFEKWTADNADGCVGNDISNRYLETKKAYPQEEAMFEKGVDPKGILAAACTRRNLIHTEDNKVRFFTSSVDNEGERSLAGMEKHRLDHRVNMLTDIIRPIPARGKENQHYKSPARQLTFSIQNMFARTFTFIAIIAATVIGVNATCDSGLPGYTHIVVSGDTCFAIAAQGGIDVTQLQNANPGINCNGLSVGQRVCVPSN</sequence>
<reference evidence="3" key="1">
    <citation type="journal article" date="2017" name="Nat. Ecol. Evol.">
        <title>Genome expansion and lineage-specific genetic innovations in the forest pathogenic fungi Armillaria.</title>
        <authorList>
            <person name="Sipos G."/>
            <person name="Prasanna A.N."/>
            <person name="Walter M.C."/>
            <person name="O'Connor E."/>
            <person name="Balint B."/>
            <person name="Krizsan K."/>
            <person name="Kiss B."/>
            <person name="Hess J."/>
            <person name="Varga T."/>
            <person name="Slot J."/>
            <person name="Riley R."/>
            <person name="Boka B."/>
            <person name="Rigling D."/>
            <person name="Barry K."/>
            <person name="Lee J."/>
            <person name="Mihaltcheva S."/>
            <person name="LaButti K."/>
            <person name="Lipzen A."/>
            <person name="Waldron R."/>
            <person name="Moloney N.M."/>
            <person name="Sperisen C."/>
            <person name="Kredics L."/>
            <person name="Vagvoelgyi C."/>
            <person name="Patrignani A."/>
            <person name="Fitzpatrick D."/>
            <person name="Nagy I."/>
            <person name="Doyle S."/>
            <person name="Anderson J.B."/>
            <person name="Grigoriev I.V."/>
            <person name="Gueldener U."/>
            <person name="Muensterkoetter M."/>
            <person name="Nagy L.G."/>
        </authorList>
    </citation>
    <scope>NUCLEOTIDE SEQUENCE [LARGE SCALE GENOMIC DNA]</scope>
    <source>
        <strain evidence="3">C18/9</strain>
    </source>
</reference>
<dbReference type="SMART" id="SM00257">
    <property type="entry name" value="LysM"/>
    <property type="match status" value="1"/>
</dbReference>
<dbReference type="SUPFAM" id="SSF54106">
    <property type="entry name" value="LysM domain"/>
    <property type="match status" value="1"/>
</dbReference>
<evidence type="ECO:0000313" key="2">
    <source>
        <dbReference type="EMBL" id="SJL16435.1"/>
    </source>
</evidence>
<dbReference type="CDD" id="cd00118">
    <property type="entry name" value="LysM"/>
    <property type="match status" value="1"/>
</dbReference>